<keyword evidence="3" id="KW-1185">Reference proteome</keyword>
<evidence type="ECO:0000313" key="3">
    <source>
        <dbReference type="Proteomes" id="UP000269945"/>
    </source>
</evidence>
<name>A0A9X9LX73_GULGU</name>
<sequence>MPRKSHGQRLSMTPDHQKRS</sequence>
<evidence type="ECO:0000256" key="1">
    <source>
        <dbReference type="SAM" id="MobiDB-lite"/>
    </source>
</evidence>
<feature type="region of interest" description="Disordered" evidence="1">
    <location>
        <begin position="1"/>
        <end position="20"/>
    </location>
</feature>
<dbReference type="EMBL" id="CYRY02025849">
    <property type="protein sequence ID" value="VCW98520.1"/>
    <property type="molecule type" value="Genomic_DNA"/>
</dbReference>
<comment type="caution">
    <text evidence="2">The sequence shown here is derived from an EMBL/GenBank/DDBJ whole genome shotgun (WGS) entry which is preliminary data.</text>
</comment>
<protein>
    <submittedName>
        <fullName evidence="2">Uncharacterized protein</fullName>
    </submittedName>
</protein>
<evidence type="ECO:0000313" key="2">
    <source>
        <dbReference type="EMBL" id="VCW98520.1"/>
    </source>
</evidence>
<dbReference type="Proteomes" id="UP000269945">
    <property type="component" value="Unassembled WGS sequence"/>
</dbReference>
<accession>A0A9X9LX73</accession>
<dbReference type="AlphaFoldDB" id="A0A9X9LX73"/>
<reference evidence="2 3" key="1">
    <citation type="submission" date="2018-10" db="EMBL/GenBank/DDBJ databases">
        <authorList>
            <person name="Ekblom R."/>
            <person name="Jareborg N."/>
        </authorList>
    </citation>
    <scope>NUCLEOTIDE SEQUENCE [LARGE SCALE GENOMIC DNA]</scope>
    <source>
        <tissue evidence="2">Muscle</tissue>
    </source>
</reference>
<proteinExistence type="predicted"/>
<gene>
    <name evidence="2" type="ORF">BN2614_LOCUS2</name>
</gene>
<organism evidence="2 3">
    <name type="scientific">Gulo gulo</name>
    <name type="common">Wolverine</name>
    <name type="synonym">Gluton</name>
    <dbReference type="NCBI Taxonomy" id="48420"/>
    <lineage>
        <taxon>Eukaryota</taxon>
        <taxon>Metazoa</taxon>
        <taxon>Chordata</taxon>
        <taxon>Craniata</taxon>
        <taxon>Vertebrata</taxon>
        <taxon>Euteleostomi</taxon>
        <taxon>Mammalia</taxon>
        <taxon>Eutheria</taxon>
        <taxon>Laurasiatheria</taxon>
        <taxon>Carnivora</taxon>
        <taxon>Caniformia</taxon>
        <taxon>Musteloidea</taxon>
        <taxon>Mustelidae</taxon>
        <taxon>Guloninae</taxon>
        <taxon>Gulo</taxon>
    </lineage>
</organism>